<name>A0A024UTN9_9STRA</name>
<accession>A0A024UTN9</accession>
<sequence length="401" mass="45340">MIPAPIAPTPAPTASRSLYLTDAQQTDIYHQSRNHAVSFLQNSLSDLHEWEFISEKKSVQFYRKKSNDGTTYTINGITRIVADLDETMRTLYCEDTTALSDLFSQLHDDAFADGAVLAALPAKRDPSGICREQCSIKNLSFRPFNAMDKARQYTVVDYCTIRTGKAEEGNCGDTTDNRLGIQLMYSTDAVDPTAATSTRRLASSSSLATATSSFDESSASQLLPSGFIVYPTAKKGVLEVIFSWSAHDPRGISRGYKKSILSLVASVARLENIFLALRIAAAGFIKSKNWYGRFKARSNYIKSMLTEKNKENHMKFALSFLSPWSQGNHVLKNMYDFVHVDEKWFFMTKVKRKFYVYEDEEMALRSAKHKNQIMKVMFFAAVARPRYDYKSRRFFDGKLGI</sequence>
<dbReference type="GO" id="GO:0003676">
    <property type="term" value="F:nucleic acid binding"/>
    <property type="evidence" value="ECO:0007669"/>
    <property type="project" value="InterPro"/>
</dbReference>
<dbReference type="RefSeq" id="XP_008863097.1">
    <property type="nucleotide sequence ID" value="XM_008864875.1"/>
</dbReference>
<organism evidence="1">
    <name type="scientific">Aphanomyces invadans</name>
    <dbReference type="NCBI Taxonomy" id="157072"/>
    <lineage>
        <taxon>Eukaryota</taxon>
        <taxon>Sar</taxon>
        <taxon>Stramenopiles</taxon>
        <taxon>Oomycota</taxon>
        <taxon>Saprolegniomycetes</taxon>
        <taxon>Saprolegniales</taxon>
        <taxon>Verrucalvaceae</taxon>
        <taxon>Aphanomyces</taxon>
    </lineage>
</organism>
<dbReference type="Gene3D" id="3.30.420.10">
    <property type="entry name" value="Ribonuclease H-like superfamily/Ribonuclease H"/>
    <property type="match status" value="1"/>
</dbReference>
<dbReference type="AlphaFoldDB" id="A0A024UTN9"/>
<protein>
    <submittedName>
        <fullName evidence="1">Uncharacterized protein</fullName>
    </submittedName>
</protein>
<dbReference type="InterPro" id="IPR036397">
    <property type="entry name" value="RNaseH_sf"/>
</dbReference>
<dbReference type="PANTHER" id="PTHR47169">
    <property type="entry name" value="OS01G0541250 PROTEIN"/>
    <property type="match status" value="1"/>
</dbReference>
<dbReference type="VEuPathDB" id="FungiDB:H310_01684"/>
<dbReference type="STRING" id="157072.A0A024UTN9"/>
<reference evidence="1" key="1">
    <citation type="submission" date="2013-12" db="EMBL/GenBank/DDBJ databases">
        <title>The Genome Sequence of Aphanomyces invadans NJM9701.</title>
        <authorList>
            <consortium name="The Broad Institute Genomics Platform"/>
            <person name="Russ C."/>
            <person name="Tyler B."/>
            <person name="van West P."/>
            <person name="Dieguez-Uribeondo J."/>
            <person name="Young S.K."/>
            <person name="Zeng Q."/>
            <person name="Gargeya S."/>
            <person name="Fitzgerald M."/>
            <person name="Abouelleil A."/>
            <person name="Alvarado L."/>
            <person name="Chapman S.B."/>
            <person name="Gainer-Dewar J."/>
            <person name="Goldberg J."/>
            <person name="Griggs A."/>
            <person name="Gujja S."/>
            <person name="Hansen M."/>
            <person name="Howarth C."/>
            <person name="Imamovic A."/>
            <person name="Ireland A."/>
            <person name="Larimer J."/>
            <person name="McCowan C."/>
            <person name="Murphy C."/>
            <person name="Pearson M."/>
            <person name="Poon T.W."/>
            <person name="Priest M."/>
            <person name="Roberts A."/>
            <person name="Saif S."/>
            <person name="Shea T."/>
            <person name="Sykes S."/>
            <person name="Wortman J."/>
            <person name="Nusbaum C."/>
            <person name="Birren B."/>
        </authorList>
    </citation>
    <scope>NUCLEOTIDE SEQUENCE [LARGE SCALE GENOMIC DNA]</scope>
    <source>
        <strain evidence="1">NJM9701</strain>
    </source>
</reference>
<dbReference type="OrthoDB" id="303614at2759"/>
<proteinExistence type="predicted"/>
<evidence type="ECO:0000313" key="1">
    <source>
        <dbReference type="EMBL" id="ETW09292.1"/>
    </source>
</evidence>
<dbReference type="EMBL" id="KI913953">
    <property type="protein sequence ID" value="ETW09292.1"/>
    <property type="molecule type" value="Genomic_DNA"/>
</dbReference>
<gene>
    <name evidence="1" type="ORF">H310_01684</name>
</gene>
<dbReference type="GeneID" id="20078734"/>